<feature type="transmembrane region" description="Helical" evidence="1">
    <location>
        <begin position="83"/>
        <end position="105"/>
    </location>
</feature>
<feature type="non-terminal residue" evidence="2">
    <location>
        <position position="1"/>
    </location>
</feature>
<name>W7XF11_TETTS</name>
<keyword evidence="1" id="KW-0472">Membrane</keyword>
<dbReference type="EMBL" id="GG662307">
    <property type="protein sequence ID" value="EWS71339.1"/>
    <property type="molecule type" value="Genomic_DNA"/>
</dbReference>
<dbReference type="AlphaFoldDB" id="W7XF11"/>
<dbReference type="RefSeq" id="XP_012656127.1">
    <property type="nucleotide sequence ID" value="XM_012800673.1"/>
</dbReference>
<organism evidence="2 3">
    <name type="scientific">Tetrahymena thermophila (strain SB210)</name>
    <dbReference type="NCBI Taxonomy" id="312017"/>
    <lineage>
        <taxon>Eukaryota</taxon>
        <taxon>Sar</taxon>
        <taxon>Alveolata</taxon>
        <taxon>Ciliophora</taxon>
        <taxon>Intramacronucleata</taxon>
        <taxon>Oligohymenophorea</taxon>
        <taxon>Hymenostomatida</taxon>
        <taxon>Tetrahymenina</taxon>
        <taxon>Tetrahymenidae</taxon>
        <taxon>Tetrahymena</taxon>
    </lineage>
</organism>
<keyword evidence="1" id="KW-1133">Transmembrane helix</keyword>
<evidence type="ECO:0000256" key="1">
    <source>
        <dbReference type="SAM" id="Phobius"/>
    </source>
</evidence>
<protein>
    <submittedName>
        <fullName evidence="2">Transmembrane protein, putative</fullName>
    </submittedName>
</protein>
<evidence type="ECO:0000313" key="3">
    <source>
        <dbReference type="Proteomes" id="UP000009168"/>
    </source>
</evidence>
<dbReference type="Proteomes" id="UP000009168">
    <property type="component" value="Unassembled WGS sequence"/>
</dbReference>
<dbReference type="KEGG" id="tet:TTHERM_002653515"/>
<accession>W7XF11</accession>
<evidence type="ECO:0000313" key="2">
    <source>
        <dbReference type="EMBL" id="EWS71339.1"/>
    </source>
</evidence>
<keyword evidence="1 2" id="KW-0812">Transmembrane</keyword>
<dbReference type="GeneID" id="24442735"/>
<sequence length="123" mass="14807">QYQAQQTKITSKIKLMLPKQKYLIAFFSKQKLTPKQILYLSHLFTRLQQQFPIPTFMTINQVVFLIPKHNQLLLFRYQILEEIQYFIITLFKTLSLTHSIIFYIFRAILLRQIIVHLANLHLT</sequence>
<keyword evidence="3" id="KW-1185">Reference proteome</keyword>
<dbReference type="InParanoid" id="W7XF11"/>
<gene>
    <name evidence="2" type="ORF">TTHERM_002653515</name>
</gene>
<proteinExistence type="predicted"/>
<reference evidence="3" key="1">
    <citation type="journal article" date="2006" name="PLoS Biol.">
        <title>Macronuclear genome sequence of the ciliate Tetrahymena thermophila, a model eukaryote.</title>
        <authorList>
            <person name="Eisen J.A."/>
            <person name="Coyne R.S."/>
            <person name="Wu M."/>
            <person name="Wu D."/>
            <person name="Thiagarajan M."/>
            <person name="Wortman J.R."/>
            <person name="Badger J.H."/>
            <person name="Ren Q."/>
            <person name="Amedeo P."/>
            <person name="Jones K.M."/>
            <person name="Tallon L.J."/>
            <person name="Delcher A.L."/>
            <person name="Salzberg S.L."/>
            <person name="Silva J.C."/>
            <person name="Haas B.J."/>
            <person name="Majoros W.H."/>
            <person name="Farzad M."/>
            <person name="Carlton J.M."/>
            <person name="Smith R.K. Jr."/>
            <person name="Garg J."/>
            <person name="Pearlman R.E."/>
            <person name="Karrer K.M."/>
            <person name="Sun L."/>
            <person name="Manning G."/>
            <person name="Elde N.C."/>
            <person name="Turkewitz A.P."/>
            <person name="Asai D.J."/>
            <person name="Wilkes D.E."/>
            <person name="Wang Y."/>
            <person name="Cai H."/>
            <person name="Collins K."/>
            <person name="Stewart B.A."/>
            <person name="Lee S.R."/>
            <person name="Wilamowska K."/>
            <person name="Weinberg Z."/>
            <person name="Ruzzo W.L."/>
            <person name="Wloga D."/>
            <person name="Gaertig J."/>
            <person name="Frankel J."/>
            <person name="Tsao C.-C."/>
            <person name="Gorovsky M.A."/>
            <person name="Keeling P.J."/>
            <person name="Waller R.F."/>
            <person name="Patron N.J."/>
            <person name="Cherry J.M."/>
            <person name="Stover N.A."/>
            <person name="Krieger C.J."/>
            <person name="del Toro C."/>
            <person name="Ryder H.F."/>
            <person name="Williamson S.C."/>
            <person name="Barbeau R.A."/>
            <person name="Hamilton E.P."/>
            <person name="Orias E."/>
        </authorList>
    </citation>
    <scope>NUCLEOTIDE SEQUENCE [LARGE SCALE GENOMIC DNA]</scope>
    <source>
        <strain evidence="3">SB210</strain>
    </source>
</reference>